<evidence type="ECO:0000313" key="2">
    <source>
        <dbReference type="EMBL" id="MFC1799620.1"/>
    </source>
</evidence>
<gene>
    <name evidence="2" type="ORF">ACFL2Z_01755</name>
</gene>
<accession>A0ABV6YNG9</accession>
<evidence type="ECO:0000259" key="1">
    <source>
        <dbReference type="PROSITE" id="PS51688"/>
    </source>
</evidence>
<comment type="caution">
    <text evidence="2">The sequence shown here is derived from an EMBL/GenBank/DDBJ whole genome shotgun (WGS) entry which is preliminary data.</text>
</comment>
<protein>
    <submittedName>
        <fullName evidence="2">DUF1670 domain-containing protein</fullName>
    </submittedName>
</protein>
<sequence>MVHTPTERLGEKTVERQFLYELERDFELAPATSRALLSAAQQVLFPSGSNGDVREGQVRVTVVSLDEPSGKPLSEMKKVGVVVTVDGGLEDLEVQKHFGGSRLRRVRLLRMSEEAVDQGVVLTQEDLSRLLQAGVRTIRRDVASLRAGGDWVPTRGTVKAIGQGLRFNWRREDYEDRGFPEGTHYGVIAQEAEMVLPEIVSTAPDGERSVAYAELVPVLIESIKELRAENLALSERIEALEGARN</sequence>
<dbReference type="PROSITE" id="PS51688">
    <property type="entry name" value="ICA"/>
    <property type="match status" value="1"/>
</dbReference>
<proteinExistence type="predicted"/>
<keyword evidence="3" id="KW-1185">Reference proteome</keyword>
<name>A0ABV6YNG9_UNCEI</name>
<evidence type="ECO:0000313" key="3">
    <source>
        <dbReference type="Proteomes" id="UP001594288"/>
    </source>
</evidence>
<organism evidence="2 3">
    <name type="scientific">Eiseniibacteriota bacterium</name>
    <dbReference type="NCBI Taxonomy" id="2212470"/>
    <lineage>
        <taxon>Bacteria</taxon>
        <taxon>Candidatus Eiseniibacteriota</taxon>
    </lineage>
</organism>
<dbReference type="Proteomes" id="UP001594288">
    <property type="component" value="Unassembled WGS sequence"/>
</dbReference>
<dbReference type="InterPro" id="IPR030392">
    <property type="entry name" value="S74_ICA"/>
</dbReference>
<dbReference type="EMBL" id="JBHPEI010000017">
    <property type="protein sequence ID" value="MFC1799620.1"/>
    <property type="molecule type" value="Genomic_DNA"/>
</dbReference>
<feature type="domain" description="Peptidase S74" evidence="1">
    <location>
        <begin position="158"/>
        <end position="237"/>
    </location>
</feature>
<dbReference type="InterPro" id="IPR012872">
    <property type="entry name" value="DUF1670"/>
</dbReference>
<dbReference type="Pfam" id="PF07900">
    <property type="entry name" value="DUF1670"/>
    <property type="match status" value="1"/>
</dbReference>
<reference evidence="2 3" key="1">
    <citation type="submission" date="2024-09" db="EMBL/GenBank/DDBJ databases">
        <authorList>
            <person name="D'Angelo T."/>
        </authorList>
    </citation>
    <scope>NUCLEOTIDE SEQUENCE [LARGE SCALE GENOMIC DNA]</scope>
    <source>
        <strain evidence="2">SAG AM-311-F02</strain>
    </source>
</reference>